<dbReference type="AlphaFoldDB" id="A0A5B7DGA3"/>
<reference evidence="1 2" key="1">
    <citation type="submission" date="2019-05" db="EMBL/GenBank/DDBJ databases">
        <title>Another draft genome of Portunus trituberculatus and its Hox gene families provides insights of decapod evolution.</title>
        <authorList>
            <person name="Jeong J.-H."/>
            <person name="Song I."/>
            <person name="Kim S."/>
            <person name="Choi T."/>
            <person name="Kim D."/>
            <person name="Ryu S."/>
            <person name="Kim W."/>
        </authorList>
    </citation>
    <scope>NUCLEOTIDE SEQUENCE [LARGE SCALE GENOMIC DNA]</scope>
    <source>
        <tissue evidence="1">Muscle</tissue>
    </source>
</reference>
<gene>
    <name evidence="1" type="ORF">E2C01_013310</name>
</gene>
<sequence>MTFLSPRINKRKFKHKSRKYEARRSVEVTSRGEGRCKGQTSASVWRRSIYKCLLFEERLNSEVRVIQAFSGGKVALVMCIQSLRGAQVDSDGGVLRGREDGGEEKNYDMRPLQSVSYRINTAAVRRSEAGTCCEYIESEVSAFFRRNIKESNA</sequence>
<accession>A0A5B7DGA3</accession>
<protein>
    <submittedName>
        <fullName evidence="1">Uncharacterized protein</fullName>
    </submittedName>
</protein>
<name>A0A5B7DGA3_PORTR</name>
<organism evidence="1 2">
    <name type="scientific">Portunus trituberculatus</name>
    <name type="common">Swimming crab</name>
    <name type="synonym">Neptunus trituberculatus</name>
    <dbReference type="NCBI Taxonomy" id="210409"/>
    <lineage>
        <taxon>Eukaryota</taxon>
        <taxon>Metazoa</taxon>
        <taxon>Ecdysozoa</taxon>
        <taxon>Arthropoda</taxon>
        <taxon>Crustacea</taxon>
        <taxon>Multicrustacea</taxon>
        <taxon>Malacostraca</taxon>
        <taxon>Eumalacostraca</taxon>
        <taxon>Eucarida</taxon>
        <taxon>Decapoda</taxon>
        <taxon>Pleocyemata</taxon>
        <taxon>Brachyura</taxon>
        <taxon>Eubrachyura</taxon>
        <taxon>Portunoidea</taxon>
        <taxon>Portunidae</taxon>
        <taxon>Portuninae</taxon>
        <taxon>Portunus</taxon>
    </lineage>
</organism>
<comment type="caution">
    <text evidence="1">The sequence shown here is derived from an EMBL/GenBank/DDBJ whole genome shotgun (WGS) entry which is preliminary data.</text>
</comment>
<evidence type="ECO:0000313" key="2">
    <source>
        <dbReference type="Proteomes" id="UP000324222"/>
    </source>
</evidence>
<dbReference type="EMBL" id="VSRR010000865">
    <property type="protein sequence ID" value="MPC20368.1"/>
    <property type="molecule type" value="Genomic_DNA"/>
</dbReference>
<evidence type="ECO:0000313" key="1">
    <source>
        <dbReference type="EMBL" id="MPC20368.1"/>
    </source>
</evidence>
<proteinExistence type="predicted"/>
<dbReference type="Proteomes" id="UP000324222">
    <property type="component" value="Unassembled WGS sequence"/>
</dbReference>
<keyword evidence="2" id="KW-1185">Reference proteome</keyword>